<organism evidence="2 3">
    <name type="scientific">Cryptosporidium parvum (strain Iowa II)</name>
    <dbReference type="NCBI Taxonomy" id="353152"/>
    <lineage>
        <taxon>Eukaryota</taxon>
        <taxon>Sar</taxon>
        <taxon>Alveolata</taxon>
        <taxon>Apicomplexa</taxon>
        <taxon>Conoidasida</taxon>
        <taxon>Coccidia</taxon>
        <taxon>Eucoccidiorida</taxon>
        <taxon>Eimeriorina</taxon>
        <taxon>Cryptosporidiidae</taxon>
        <taxon>Cryptosporidium</taxon>
    </lineage>
</organism>
<dbReference type="PIRSF" id="PIRSF003113">
    <property type="entry name" value="BolA"/>
    <property type="match status" value="1"/>
</dbReference>
<dbReference type="InterPro" id="IPR036065">
    <property type="entry name" value="BolA-like_sf"/>
</dbReference>
<accession>Q5CU99</accession>
<evidence type="ECO:0008006" key="4">
    <source>
        <dbReference type="Google" id="ProtNLM"/>
    </source>
</evidence>
<evidence type="ECO:0000313" key="3">
    <source>
        <dbReference type="Proteomes" id="UP000006726"/>
    </source>
</evidence>
<dbReference type="GeneID" id="3373935"/>
<dbReference type="PANTHER" id="PTHR12735:SF27">
    <property type="entry name" value="BOLA-LIKE PROTEIN 2"/>
    <property type="match status" value="1"/>
</dbReference>
<dbReference type="EMBL" id="AAEE01000004">
    <property type="protein sequence ID" value="EAK89250.1"/>
    <property type="molecule type" value="Genomic_DNA"/>
</dbReference>
<dbReference type="OrthoDB" id="4983at2759"/>
<comment type="caution">
    <text evidence="2">The sequence shown here is derived from an EMBL/GenBank/DDBJ whole genome shotgun (WGS) entry which is preliminary data.</text>
</comment>
<dbReference type="FunCoup" id="Q5CU99">
    <property type="interactions" value="75"/>
</dbReference>
<name>Q5CU99_CRYPI</name>
<dbReference type="Proteomes" id="UP000006726">
    <property type="component" value="Chromosome 3"/>
</dbReference>
<protein>
    <recommendedName>
        <fullName evidence="4">BolA-like protein</fullName>
    </recommendedName>
</protein>
<reference evidence="2 3" key="1">
    <citation type="journal article" date="2004" name="Science">
        <title>Complete genome sequence of the apicomplexan, Cryptosporidium parvum.</title>
        <authorList>
            <person name="Abrahamsen M.S."/>
            <person name="Templeton T.J."/>
            <person name="Enomoto S."/>
            <person name="Abrahante J.E."/>
            <person name="Zhu G."/>
            <person name="Lancto C.A."/>
            <person name="Deng M."/>
            <person name="Liu C."/>
            <person name="Widmer G."/>
            <person name="Tzipori S."/>
            <person name="Buck G.A."/>
            <person name="Xu P."/>
            <person name="Bankier A.T."/>
            <person name="Dear P.H."/>
            <person name="Konfortov B.A."/>
            <person name="Spriggs H.F."/>
            <person name="Iyer L."/>
            <person name="Anantharaman V."/>
            <person name="Aravind L."/>
            <person name="Kapur V."/>
        </authorList>
    </citation>
    <scope>NUCLEOTIDE SEQUENCE [LARGE SCALE GENOMIC DNA]</scope>
    <source>
        <strain evidence="3">Iowa II</strain>
    </source>
</reference>
<dbReference type="KEGG" id="cpv:cgd3_3660"/>
<evidence type="ECO:0000256" key="1">
    <source>
        <dbReference type="RuleBase" id="RU003860"/>
    </source>
</evidence>
<dbReference type="SUPFAM" id="SSF82657">
    <property type="entry name" value="BolA-like"/>
    <property type="match status" value="1"/>
</dbReference>
<dbReference type="RefSeq" id="XP_626915.1">
    <property type="nucleotide sequence ID" value="XM_626915.1"/>
</dbReference>
<dbReference type="STRING" id="353152.Q5CU99"/>
<keyword evidence="3" id="KW-1185">Reference proteome</keyword>
<dbReference type="GO" id="GO:0051537">
    <property type="term" value="F:2 iron, 2 sulfur cluster binding"/>
    <property type="evidence" value="ECO:0007669"/>
    <property type="project" value="InterPro"/>
</dbReference>
<dbReference type="PANTHER" id="PTHR12735">
    <property type="entry name" value="BOLA-LIKE PROTEIN-RELATED"/>
    <property type="match status" value="1"/>
</dbReference>
<dbReference type="InParanoid" id="Q5CU99"/>
<dbReference type="Gene3D" id="3.10.20.90">
    <property type="entry name" value="Phosphatidylinositol 3-kinase Catalytic Subunit, Chain A, domain 1"/>
    <property type="match status" value="1"/>
</dbReference>
<evidence type="ECO:0000313" key="2">
    <source>
        <dbReference type="EMBL" id="EAK89250.1"/>
    </source>
</evidence>
<dbReference type="OMA" id="VHAFSQK"/>
<proteinExistence type="inferred from homology"/>
<feature type="non-terminal residue" evidence="2">
    <location>
        <position position="1"/>
    </location>
</feature>
<dbReference type="InterPro" id="IPR045115">
    <property type="entry name" value="BOL2"/>
</dbReference>
<gene>
    <name evidence="2" type="ORF">cgd3_3660</name>
</gene>
<dbReference type="GO" id="GO:0005829">
    <property type="term" value="C:cytosol"/>
    <property type="evidence" value="ECO:0007669"/>
    <property type="project" value="TreeGrafter"/>
</dbReference>
<dbReference type="GO" id="GO:0005634">
    <property type="term" value="C:nucleus"/>
    <property type="evidence" value="ECO:0007669"/>
    <property type="project" value="TreeGrafter"/>
</dbReference>
<sequence length="91" mass="10374">FKLSQMSIQETINERISKSLNPTLLDVVDVSNCNCGYMFKVIVVSDCFVGKRILERQRLVNEAIGEVYNEIHSVTMKCYTSEEYSKSQNSA</sequence>
<dbReference type="GO" id="GO:0051604">
    <property type="term" value="P:protein maturation"/>
    <property type="evidence" value="ECO:0007669"/>
    <property type="project" value="InterPro"/>
</dbReference>
<dbReference type="AlphaFoldDB" id="Q5CU99"/>
<dbReference type="InterPro" id="IPR002634">
    <property type="entry name" value="BolA"/>
</dbReference>
<dbReference type="GO" id="GO:0006879">
    <property type="term" value="P:intracellular iron ion homeostasis"/>
    <property type="evidence" value="ECO:0007669"/>
    <property type="project" value="InterPro"/>
</dbReference>
<dbReference type="Pfam" id="PF01722">
    <property type="entry name" value="BolA"/>
    <property type="match status" value="1"/>
</dbReference>
<comment type="similarity">
    <text evidence="1">Belongs to the BolA/IbaG family.</text>
</comment>